<evidence type="ECO:0000259" key="1">
    <source>
        <dbReference type="Pfam" id="PF03572"/>
    </source>
</evidence>
<proteinExistence type="predicted"/>
<name>X0TJ26_9ZZZZ</name>
<dbReference type="GO" id="GO:0030288">
    <property type="term" value="C:outer membrane-bounded periplasmic space"/>
    <property type="evidence" value="ECO:0007669"/>
    <property type="project" value="TreeGrafter"/>
</dbReference>
<dbReference type="PANTHER" id="PTHR32060:SF30">
    <property type="entry name" value="CARBOXY-TERMINAL PROCESSING PROTEASE CTPA"/>
    <property type="match status" value="1"/>
</dbReference>
<dbReference type="AlphaFoldDB" id="X0TJ26"/>
<reference evidence="2" key="1">
    <citation type="journal article" date="2014" name="Front. Microbiol.">
        <title>High frequency of phylogenetically diverse reductive dehalogenase-homologous genes in deep subseafloor sedimentary metagenomes.</title>
        <authorList>
            <person name="Kawai M."/>
            <person name="Futagami T."/>
            <person name="Toyoda A."/>
            <person name="Takaki Y."/>
            <person name="Nishi S."/>
            <person name="Hori S."/>
            <person name="Arai W."/>
            <person name="Tsubouchi T."/>
            <person name="Morono Y."/>
            <person name="Uchiyama I."/>
            <person name="Ito T."/>
            <person name="Fujiyama A."/>
            <person name="Inagaki F."/>
            <person name="Takami H."/>
        </authorList>
    </citation>
    <scope>NUCLEOTIDE SEQUENCE</scope>
    <source>
        <strain evidence="2">Expedition CK06-06</strain>
    </source>
</reference>
<dbReference type="InterPro" id="IPR029045">
    <property type="entry name" value="ClpP/crotonase-like_dom_sf"/>
</dbReference>
<dbReference type="PANTHER" id="PTHR32060">
    <property type="entry name" value="TAIL-SPECIFIC PROTEASE"/>
    <property type="match status" value="1"/>
</dbReference>
<sequence>ASEILSGAIKDWQRGIILGERTFGKGSVQNVIPIRRNRAYLKLTTAYYYLPSGRLLHRKNGSKVWGVDPDVTVRMTPKQGNRWLILRRKTDLVQKVDPEQLTNNLSEQLDVDMQLRTAILLLKLKQLEERRTALCKLAA</sequence>
<dbReference type="GO" id="GO:0008236">
    <property type="term" value="F:serine-type peptidase activity"/>
    <property type="evidence" value="ECO:0007669"/>
    <property type="project" value="InterPro"/>
</dbReference>
<dbReference type="Gene3D" id="3.90.226.10">
    <property type="entry name" value="2-enoyl-CoA Hydratase, Chain A, domain 1"/>
    <property type="match status" value="1"/>
</dbReference>
<dbReference type="GO" id="GO:0006508">
    <property type="term" value="P:proteolysis"/>
    <property type="evidence" value="ECO:0007669"/>
    <property type="project" value="InterPro"/>
</dbReference>
<comment type="caution">
    <text evidence="2">The sequence shown here is derived from an EMBL/GenBank/DDBJ whole genome shotgun (WGS) entry which is preliminary data.</text>
</comment>
<evidence type="ECO:0000313" key="2">
    <source>
        <dbReference type="EMBL" id="GAF88162.1"/>
    </source>
</evidence>
<organism evidence="2">
    <name type="scientific">marine sediment metagenome</name>
    <dbReference type="NCBI Taxonomy" id="412755"/>
    <lineage>
        <taxon>unclassified sequences</taxon>
        <taxon>metagenomes</taxon>
        <taxon>ecological metagenomes</taxon>
    </lineage>
</organism>
<accession>X0TJ26</accession>
<feature type="domain" description="Tail specific protease" evidence="1">
    <location>
        <begin position="1"/>
        <end position="73"/>
    </location>
</feature>
<feature type="non-terminal residue" evidence="2">
    <location>
        <position position="1"/>
    </location>
</feature>
<dbReference type="GO" id="GO:0007165">
    <property type="term" value="P:signal transduction"/>
    <property type="evidence" value="ECO:0007669"/>
    <property type="project" value="TreeGrafter"/>
</dbReference>
<dbReference type="EMBL" id="BARS01012594">
    <property type="protein sequence ID" value="GAF88162.1"/>
    <property type="molecule type" value="Genomic_DNA"/>
</dbReference>
<dbReference type="SUPFAM" id="SSF52096">
    <property type="entry name" value="ClpP/crotonase"/>
    <property type="match status" value="1"/>
</dbReference>
<dbReference type="GO" id="GO:0004175">
    <property type="term" value="F:endopeptidase activity"/>
    <property type="evidence" value="ECO:0007669"/>
    <property type="project" value="TreeGrafter"/>
</dbReference>
<protein>
    <recommendedName>
        <fullName evidence="1">Tail specific protease domain-containing protein</fullName>
    </recommendedName>
</protein>
<dbReference type="Pfam" id="PF03572">
    <property type="entry name" value="Peptidase_S41"/>
    <property type="match status" value="1"/>
</dbReference>
<gene>
    <name evidence="2" type="ORF">S01H1_22349</name>
</gene>
<dbReference type="InterPro" id="IPR005151">
    <property type="entry name" value="Tail-specific_protease"/>
</dbReference>